<sequence length="336" mass="36456">MSGRTHTCARADMLTVAYLYSDPGASPGRHGTSPTRHGTSPTRHGTSPTRRGTTPPRDDMGEDRELHVDVANDAEEHSDRVEPADEGHTQLETDECRDPQIDVGTEEYEVSARPPTPGHARPPEDPAGDLAESWHPHVYGKPPVRPTPHTIDYILGLSDDRTPSDSNSVSQLVNVKRNLEVCVRRNSAPKNKLQEQLLQRTARASTGASTGASAGASRGEEPLNLTLPKSRSVSTWVDDEKLYGKEALRLKRKKSTESLVSPSPEGSVSSSEGEAGAGGDAGGGRRKKARTTFTGRQIFELEKLFEVKKYLSSGERADMAKLLNVTETQQAMSLTD</sequence>
<name>A0A8S4GA20_PLUXY</name>
<dbReference type="PANTHER" id="PTHR24340">
    <property type="entry name" value="HOMEOBOX PROTEIN NKX"/>
    <property type="match status" value="1"/>
</dbReference>
<dbReference type="Gene3D" id="1.10.10.60">
    <property type="entry name" value="Homeodomain-like"/>
    <property type="match status" value="1"/>
</dbReference>
<accession>A0A8S4GA20</accession>
<feature type="region of interest" description="Disordered" evidence="4">
    <location>
        <begin position="20"/>
        <end position="146"/>
    </location>
</feature>
<evidence type="ECO:0000256" key="3">
    <source>
        <dbReference type="RuleBase" id="RU000682"/>
    </source>
</evidence>
<comment type="caution">
    <text evidence="6">The sequence shown here is derived from an EMBL/GenBank/DDBJ whole genome shotgun (WGS) entry which is preliminary data.</text>
</comment>
<dbReference type="GO" id="GO:0005634">
    <property type="term" value="C:nucleus"/>
    <property type="evidence" value="ECO:0007669"/>
    <property type="project" value="UniProtKB-SubCell"/>
</dbReference>
<feature type="region of interest" description="Disordered" evidence="4">
    <location>
        <begin position="190"/>
        <end position="226"/>
    </location>
</feature>
<evidence type="ECO:0000256" key="2">
    <source>
        <dbReference type="PROSITE-ProRule" id="PRU00108"/>
    </source>
</evidence>
<dbReference type="GO" id="GO:0000981">
    <property type="term" value="F:DNA-binding transcription factor activity, RNA polymerase II-specific"/>
    <property type="evidence" value="ECO:0007669"/>
    <property type="project" value="TreeGrafter"/>
</dbReference>
<evidence type="ECO:0000313" key="7">
    <source>
        <dbReference type="Proteomes" id="UP000653454"/>
    </source>
</evidence>
<dbReference type="Proteomes" id="UP000653454">
    <property type="component" value="Unassembled WGS sequence"/>
</dbReference>
<reference evidence="6" key="1">
    <citation type="submission" date="2020-11" db="EMBL/GenBank/DDBJ databases">
        <authorList>
            <person name="Whiteford S."/>
        </authorList>
    </citation>
    <scope>NUCLEOTIDE SEQUENCE</scope>
</reference>
<feature type="domain" description="Homeobox" evidence="5">
    <location>
        <begin position="284"/>
        <end position="336"/>
    </location>
</feature>
<evidence type="ECO:0000256" key="4">
    <source>
        <dbReference type="SAM" id="MobiDB-lite"/>
    </source>
</evidence>
<dbReference type="EMBL" id="CAJHNJ030000113">
    <property type="protein sequence ID" value="CAG9135758.1"/>
    <property type="molecule type" value="Genomic_DNA"/>
</dbReference>
<dbReference type="CDD" id="cd00086">
    <property type="entry name" value="homeodomain"/>
    <property type="match status" value="1"/>
</dbReference>
<keyword evidence="7" id="KW-1185">Reference proteome</keyword>
<dbReference type="InterPro" id="IPR001356">
    <property type="entry name" value="HD"/>
</dbReference>
<dbReference type="GO" id="GO:0030154">
    <property type="term" value="P:cell differentiation"/>
    <property type="evidence" value="ECO:0007669"/>
    <property type="project" value="TreeGrafter"/>
</dbReference>
<organism evidence="6 7">
    <name type="scientific">Plutella xylostella</name>
    <name type="common">Diamondback moth</name>
    <name type="synonym">Plutella maculipennis</name>
    <dbReference type="NCBI Taxonomy" id="51655"/>
    <lineage>
        <taxon>Eukaryota</taxon>
        <taxon>Metazoa</taxon>
        <taxon>Ecdysozoa</taxon>
        <taxon>Arthropoda</taxon>
        <taxon>Hexapoda</taxon>
        <taxon>Insecta</taxon>
        <taxon>Pterygota</taxon>
        <taxon>Neoptera</taxon>
        <taxon>Endopterygota</taxon>
        <taxon>Lepidoptera</taxon>
        <taxon>Glossata</taxon>
        <taxon>Ditrysia</taxon>
        <taxon>Yponomeutoidea</taxon>
        <taxon>Plutellidae</taxon>
        <taxon>Plutella</taxon>
    </lineage>
</organism>
<dbReference type="InterPro" id="IPR009057">
    <property type="entry name" value="Homeodomain-like_sf"/>
</dbReference>
<evidence type="ECO:0000256" key="1">
    <source>
        <dbReference type="ARBA" id="ARBA00004123"/>
    </source>
</evidence>
<keyword evidence="2 3" id="KW-0539">Nucleus</keyword>
<dbReference type="SMART" id="SM00389">
    <property type="entry name" value="HOX"/>
    <property type="match status" value="1"/>
</dbReference>
<comment type="subcellular location">
    <subcellularLocation>
        <location evidence="1 2 3">Nucleus</location>
    </subcellularLocation>
</comment>
<feature type="compositionally biased region" description="Basic and acidic residues" evidence="4">
    <location>
        <begin position="56"/>
        <end position="100"/>
    </location>
</feature>
<feature type="compositionally biased region" description="Low complexity" evidence="4">
    <location>
        <begin position="260"/>
        <end position="274"/>
    </location>
</feature>
<dbReference type="InterPro" id="IPR050394">
    <property type="entry name" value="Homeobox_NK-like"/>
</dbReference>
<dbReference type="Pfam" id="PF00046">
    <property type="entry name" value="Homeodomain"/>
    <property type="match status" value="1"/>
</dbReference>
<proteinExistence type="predicted"/>
<keyword evidence="2 3" id="KW-0238">DNA-binding</keyword>
<gene>
    <name evidence="6" type="ORF">PLXY2_LOCUS14013</name>
</gene>
<evidence type="ECO:0000313" key="6">
    <source>
        <dbReference type="EMBL" id="CAG9135758.1"/>
    </source>
</evidence>
<dbReference type="PROSITE" id="PS50071">
    <property type="entry name" value="HOMEOBOX_2"/>
    <property type="match status" value="1"/>
</dbReference>
<dbReference type="SUPFAM" id="SSF46689">
    <property type="entry name" value="Homeodomain-like"/>
    <property type="match status" value="1"/>
</dbReference>
<dbReference type="AlphaFoldDB" id="A0A8S4GA20"/>
<evidence type="ECO:0000259" key="5">
    <source>
        <dbReference type="PROSITE" id="PS50071"/>
    </source>
</evidence>
<dbReference type="PANTHER" id="PTHR24340:SF70">
    <property type="entry name" value="NK7.1, ISOFORM A"/>
    <property type="match status" value="1"/>
</dbReference>
<feature type="compositionally biased region" description="Low complexity" evidence="4">
    <location>
        <begin position="200"/>
        <end position="217"/>
    </location>
</feature>
<keyword evidence="2 3" id="KW-0371">Homeobox</keyword>
<feature type="compositionally biased region" description="Low complexity" evidence="4">
    <location>
        <begin position="38"/>
        <end position="55"/>
    </location>
</feature>
<dbReference type="GO" id="GO:0000978">
    <property type="term" value="F:RNA polymerase II cis-regulatory region sequence-specific DNA binding"/>
    <property type="evidence" value="ECO:0007669"/>
    <property type="project" value="TreeGrafter"/>
</dbReference>
<protein>
    <submittedName>
        <fullName evidence="6">(diamondback moth) hypothetical protein</fullName>
    </submittedName>
</protein>
<feature type="region of interest" description="Disordered" evidence="4">
    <location>
        <begin position="253"/>
        <end position="290"/>
    </location>
</feature>